<evidence type="ECO:0000313" key="2">
    <source>
        <dbReference type="Proteomes" id="UP000766486"/>
    </source>
</evidence>
<organism evidence="1 2">
    <name type="scientific">Bionectria ochroleuca</name>
    <name type="common">Gliocladium roseum</name>
    <dbReference type="NCBI Taxonomy" id="29856"/>
    <lineage>
        <taxon>Eukaryota</taxon>
        <taxon>Fungi</taxon>
        <taxon>Dikarya</taxon>
        <taxon>Ascomycota</taxon>
        <taxon>Pezizomycotina</taxon>
        <taxon>Sordariomycetes</taxon>
        <taxon>Hypocreomycetidae</taxon>
        <taxon>Hypocreales</taxon>
        <taxon>Bionectriaceae</taxon>
        <taxon>Clonostachys</taxon>
    </lineage>
</organism>
<keyword evidence="2" id="KW-1185">Reference proteome</keyword>
<sequence length="99" mass="10553">MTNSKTSSRSKADIKAGTSPAVCDLPVRNIPLKIANIRPAVTPCTQGGNIKGRQNAAEWIRSAFHDMITHDSALGTGGLDGSIWFELDRAENGALAFEN</sequence>
<proteinExistence type="predicted"/>
<dbReference type="SUPFAM" id="SSF48113">
    <property type="entry name" value="Heme-dependent peroxidases"/>
    <property type="match status" value="1"/>
</dbReference>
<accession>A0ABY6V2L1</accession>
<name>A0ABY6V2L1_BIOOC</name>
<feature type="non-terminal residue" evidence="1">
    <location>
        <position position="99"/>
    </location>
</feature>
<protein>
    <submittedName>
        <fullName evidence="1">Uncharacterized protein</fullName>
    </submittedName>
</protein>
<reference evidence="1 2" key="1">
    <citation type="submission" date="2019-06" db="EMBL/GenBank/DDBJ databases">
        <authorList>
            <person name="Broberg M."/>
        </authorList>
    </citation>
    <scope>NUCLEOTIDE SEQUENCE [LARGE SCALE GENOMIC DNA]</scope>
</reference>
<evidence type="ECO:0000313" key="1">
    <source>
        <dbReference type="EMBL" id="VUC37994.1"/>
    </source>
</evidence>
<dbReference type="Gene3D" id="1.10.520.10">
    <property type="match status" value="1"/>
</dbReference>
<gene>
    <name evidence="1" type="ORF">CLO192961_LOCUS490244</name>
</gene>
<dbReference type="Proteomes" id="UP000766486">
    <property type="component" value="Unassembled WGS sequence"/>
</dbReference>
<dbReference type="EMBL" id="CABFNS010001079">
    <property type="protein sequence ID" value="VUC37994.1"/>
    <property type="molecule type" value="Genomic_DNA"/>
</dbReference>
<dbReference type="InterPro" id="IPR010255">
    <property type="entry name" value="Haem_peroxidase_sf"/>
</dbReference>
<comment type="caution">
    <text evidence="1">The sequence shown here is derived from an EMBL/GenBank/DDBJ whole genome shotgun (WGS) entry which is preliminary data.</text>
</comment>